<dbReference type="GO" id="GO:0016539">
    <property type="term" value="P:intein-mediated protein splicing"/>
    <property type="evidence" value="ECO:0007669"/>
    <property type="project" value="InterPro"/>
</dbReference>
<sequence>MDFSVGMGGDQKVTIKEGDVQDGSILNITVLGDFELTVDGVSTSIGNVNVFQAGSSSAFNAINGGRLTVDQGIFNIKRDNGFTFGVGENSEVVLNLFEFRAFSGPNKFFVNFSSEGTGAFTFNRGKGALADEPTFEVAGMKPGDTLNLGGGEWALDEGLLDWGEAYHDGFLHLTQGSAVVGSKVNAKIKMTREEFNEFMKDPNAYLAGGTYTQVCFAAGTMIATPDGEIAVETLSIGDLVMTASGESVPVKWLGRQTIGRLTASGNNAPVRVREDALAPGQPNRDLVLTAHHGLVIDDLVIDAGALVNHDSIDYVPNSELPDTVTYYHIEMENREVVIANGTEVETYIDYIDRQAFDNYDEYVALYGTETRVIEMPRHRISSRRLVPMALRERLGIQDMVQFS</sequence>
<dbReference type="AlphaFoldDB" id="A0A1M7AAX3"/>
<reference evidence="3" key="1">
    <citation type="submission" date="2016-11" db="EMBL/GenBank/DDBJ databases">
        <authorList>
            <person name="Varghese N."/>
            <person name="Submissions S."/>
        </authorList>
    </citation>
    <scope>NUCLEOTIDE SEQUENCE [LARGE SCALE GENOMIC DNA]</scope>
    <source>
        <strain evidence="3">ALO Sharm</strain>
    </source>
</reference>
<dbReference type="Gene3D" id="2.170.16.10">
    <property type="entry name" value="Hedgehog/Intein (Hint) domain"/>
    <property type="match status" value="1"/>
</dbReference>
<dbReference type="OrthoDB" id="6167597at2"/>
<organism evidence="2 3">
    <name type="scientific">Halomonas caseinilytica</name>
    <dbReference type="NCBI Taxonomy" id="438744"/>
    <lineage>
        <taxon>Bacteria</taxon>
        <taxon>Pseudomonadati</taxon>
        <taxon>Pseudomonadota</taxon>
        <taxon>Gammaproteobacteria</taxon>
        <taxon>Oceanospirillales</taxon>
        <taxon>Halomonadaceae</taxon>
        <taxon>Halomonas</taxon>
    </lineage>
</organism>
<dbReference type="InterPro" id="IPR028992">
    <property type="entry name" value="Hedgehog/Intein_dom"/>
</dbReference>
<protein>
    <submittedName>
        <fullName evidence="2">Hint domain-containing protein</fullName>
    </submittedName>
</protein>
<proteinExistence type="predicted"/>
<dbReference type="InterPro" id="IPR006141">
    <property type="entry name" value="Intein_N"/>
</dbReference>
<dbReference type="PROSITE" id="PS50817">
    <property type="entry name" value="INTEIN_N_TER"/>
    <property type="match status" value="1"/>
</dbReference>
<dbReference type="Pfam" id="PF13403">
    <property type="entry name" value="Hint_2"/>
    <property type="match status" value="1"/>
</dbReference>
<dbReference type="SUPFAM" id="SSF51294">
    <property type="entry name" value="Hedgehog/intein (Hint) domain"/>
    <property type="match status" value="1"/>
</dbReference>
<accession>A0A1M7AAX3</accession>
<name>A0A1M7AAX3_9GAMM</name>
<dbReference type="EMBL" id="FRAL01000013">
    <property type="protein sequence ID" value="SHL39820.1"/>
    <property type="molecule type" value="Genomic_DNA"/>
</dbReference>
<gene>
    <name evidence="2" type="ORF">SAMN05192556_1134</name>
</gene>
<feature type="domain" description="Hedgehog/Intein (Hint)" evidence="1">
    <location>
        <begin position="214"/>
        <end position="349"/>
    </location>
</feature>
<evidence type="ECO:0000313" key="3">
    <source>
        <dbReference type="Proteomes" id="UP000184248"/>
    </source>
</evidence>
<dbReference type="Proteomes" id="UP000184248">
    <property type="component" value="Unassembled WGS sequence"/>
</dbReference>
<evidence type="ECO:0000259" key="1">
    <source>
        <dbReference type="Pfam" id="PF13403"/>
    </source>
</evidence>
<dbReference type="InterPro" id="IPR036844">
    <property type="entry name" value="Hint_dom_sf"/>
</dbReference>
<evidence type="ECO:0000313" key="2">
    <source>
        <dbReference type="EMBL" id="SHL39820.1"/>
    </source>
</evidence>
<keyword evidence="3" id="KW-1185">Reference proteome</keyword>
<dbReference type="RefSeq" id="WP_073292247.1">
    <property type="nucleotide sequence ID" value="NZ_BDEO01000011.1"/>
</dbReference>